<feature type="compositionally biased region" description="Low complexity" evidence="1">
    <location>
        <begin position="72"/>
        <end position="85"/>
    </location>
</feature>
<gene>
    <name evidence="2" type="ORF">WMSIL1_LOCUS14693</name>
</gene>
<organism evidence="2 3">
    <name type="scientific">Hymenolepis diminuta</name>
    <name type="common">Rat tapeworm</name>
    <dbReference type="NCBI Taxonomy" id="6216"/>
    <lineage>
        <taxon>Eukaryota</taxon>
        <taxon>Metazoa</taxon>
        <taxon>Spiralia</taxon>
        <taxon>Lophotrochozoa</taxon>
        <taxon>Platyhelminthes</taxon>
        <taxon>Cestoda</taxon>
        <taxon>Eucestoda</taxon>
        <taxon>Cyclophyllidea</taxon>
        <taxon>Hymenolepididae</taxon>
        <taxon>Hymenolepis</taxon>
    </lineage>
</organism>
<evidence type="ECO:0000313" key="3">
    <source>
        <dbReference type="Proteomes" id="UP000321570"/>
    </source>
</evidence>
<evidence type="ECO:0000256" key="1">
    <source>
        <dbReference type="SAM" id="MobiDB-lite"/>
    </source>
</evidence>
<evidence type="ECO:0000313" key="2">
    <source>
        <dbReference type="EMBL" id="VUZ57218.1"/>
    </source>
</evidence>
<dbReference type="Proteomes" id="UP000321570">
    <property type="component" value="Unassembled WGS sequence"/>
</dbReference>
<sequence length="108" mass="11521">MEIEKSKNLAELSVVDDSPCTMELEDSSSATRKSKARRESTSCSTIPTGSSNAIVDMLVSSLRKRASKESINSSRSALASSNRLSQAPLKGNIPNETGRDLLPLPVSP</sequence>
<feature type="region of interest" description="Disordered" evidence="1">
    <location>
        <begin position="69"/>
        <end position="108"/>
    </location>
</feature>
<proteinExistence type="predicted"/>
<dbReference type="AlphaFoldDB" id="A0A564ZEE1"/>
<name>A0A564ZEE1_HYMDI</name>
<reference evidence="2 3" key="1">
    <citation type="submission" date="2019-07" db="EMBL/GenBank/DDBJ databases">
        <authorList>
            <person name="Jastrzebski P J."/>
            <person name="Paukszto L."/>
            <person name="Jastrzebski P J."/>
        </authorList>
    </citation>
    <scope>NUCLEOTIDE SEQUENCE [LARGE SCALE GENOMIC DNA]</scope>
    <source>
        <strain evidence="2 3">WMS-il1</strain>
    </source>
</reference>
<feature type="non-terminal residue" evidence="2">
    <location>
        <position position="108"/>
    </location>
</feature>
<dbReference type="EMBL" id="CABIJS010000713">
    <property type="protein sequence ID" value="VUZ57218.1"/>
    <property type="molecule type" value="Genomic_DNA"/>
</dbReference>
<feature type="region of interest" description="Disordered" evidence="1">
    <location>
        <begin position="20"/>
        <end position="45"/>
    </location>
</feature>
<protein>
    <submittedName>
        <fullName evidence="2">Uncharacterized protein</fullName>
    </submittedName>
</protein>
<accession>A0A564ZEE1</accession>
<keyword evidence="3" id="KW-1185">Reference proteome</keyword>